<keyword evidence="10" id="KW-1133">Transmembrane helix</keyword>
<keyword evidence="7" id="KW-0997">Cell inner membrane</keyword>
<name>A0A286DER0_9GAMM</name>
<evidence type="ECO:0000256" key="5">
    <source>
        <dbReference type="ARBA" id="ARBA00022448"/>
    </source>
</evidence>
<dbReference type="InterPro" id="IPR003400">
    <property type="entry name" value="ExbD"/>
</dbReference>
<dbReference type="Pfam" id="PF02472">
    <property type="entry name" value="ExbD"/>
    <property type="match status" value="1"/>
</dbReference>
<sequence>MAFSAAASTGSGSGPALAEINITPLVDVMLVLLVIFMVTAPMLSRPLQLSLPQSSDQVSPLKPRQLDLAVAADGSLRLDDRPIAAAELQRQLEEAASADPDTLLRIRAAGDADYQQLVAALALARNSGLMQIGLAR</sequence>
<gene>
    <name evidence="13" type="ORF">SAMN06296416_11243</name>
</gene>
<accession>A0A286DER0</accession>
<reference evidence="13 14" key="1">
    <citation type="submission" date="2017-09" db="EMBL/GenBank/DDBJ databases">
        <authorList>
            <person name="Ehlers B."/>
            <person name="Leendertz F.H."/>
        </authorList>
    </citation>
    <scope>NUCLEOTIDE SEQUENCE [LARGE SCALE GENOMIC DNA]</scope>
    <source>
        <strain evidence="13 14">CGMCC 1.10978</strain>
    </source>
</reference>
<comment type="subunit">
    <text evidence="4">The accessory proteins ExbB and ExbD seem to form a complex with TonB.</text>
</comment>
<dbReference type="GO" id="GO:0022857">
    <property type="term" value="F:transmembrane transporter activity"/>
    <property type="evidence" value="ECO:0007669"/>
    <property type="project" value="InterPro"/>
</dbReference>
<comment type="similarity">
    <text evidence="3 12">Belongs to the ExbD/TolR family.</text>
</comment>
<evidence type="ECO:0000256" key="9">
    <source>
        <dbReference type="ARBA" id="ARBA00022927"/>
    </source>
</evidence>
<evidence type="ECO:0000256" key="3">
    <source>
        <dbReference type="ARBA" id="ARBA00005811"/>
    </source>
</evidence>
<evidence type="ECO:0000256" key="4">
    <source>
        <dbReference type="ARBA" id="ARBA00011471"/>
    </source>
</evidence>
<keyword evidence="8 12" id="KW-0812">Transmembrane</keyword>
<dbReference type="Proteomes" id="UP000219374">
    <property type="component" value="Unassembled WGS sequence"/>
</dbReference>
<keyword evidence="11" id="KW-0472">Membrane</keyword>
<dbReference type="GO" id="GO:0005886">
    <property type="term" value="C:plasma membrane"/>
    <property type="evidence" value="ECO:0007669"/>
    <property type="project" value="UniProtKB-SubCell"/>
</dbReference>
<keyword evidence="9 12" id="KW-0653">Protein transport</keyword>
<dbReference type="RefSeq" id="WP_097123448.1">
    <property type="nucleotide sequence ID" value="NZ_OCND01000012.1"/>
</dbReference>
<proteinExistence type="inferred from homology"/>
<keyword evidence="6" id="KW-1003">Cell membrane</keyword>
<evidence type="ECO:0000256" key="1">
    <source>
        <dbReference type="ARBA" id="ARBA00003540"/>
    </source>
</evidence>
<evidence type="ECO:0000256" key="6">
    <source>
        <dbReference type="ARBA" id="ARBA00022475"/>
    </source>
</evidence>
<evidence type="ECO:0000256" key="7">
    <source>
        <dbReference type="ARBA" id="ARBA00022519"/>
    </source>
</evidence>
<evidence type="ECO:0000256" key="2">
    <source>
        <dbReference type="ARBA" id="ARBA00004249"/>
    </source>
</evidence>
<evidence type="ECO:0000313" key="13">
    <source>
        <dbReference type="EMBL" id="SOD57145.1"/>
    </source>
</evidence>
<protein>
    <submittedName>
        <fullName evidence="13">Outer membrane transport energization protein ExbD</fullName>
    </submittedName>
</protein>
<evidence type="ECO:0000256" key="12">
    <source>
        <dbReference type="RuleBase" id="RU003879"/>
    </source>
</evidence>
<dbReference type="OrthoDB" id="9798629at2"/>
<comment type="function">
    <text evidence="1">Involved in the TonB-dependent energy-dependent transport of various receptor-bound substrates.</text>
</comment>
<keyword evidence="14" id="KW-1185">Reference proteome</keyword>
<evidence type="ECO:0000256" key="10">
    <source>
        <dbReference type="ARBA" id="ARBA00022989"/>
    </source>
</evidence>
<dbReference type="EMBL" id="OCND01000012">
    <property type="protein sequence ID" value="SOD57145.1"/>
    <property type="molecule type" value="Genomic_DNA"/>
</dbReference>
<keyword evidence="5 12" id="KW-0813">Transport</keyword>
<comment type="subcellular location">
    <subcellularLocation>
        <location evidence="2">Cell inner membrane</location>
        <topology evidence="2">Single-pass type II membrane protein</topology>
    </subcellularLocation>
    <subcellularLocation>
        <location evidence="12">Cell membrane</location>
        <topology evidence="12">Single-pass type II membrane protein</topology>
    </subcellularLocation>
</comment>
<dbReference type="PANTHER" id="PTHR30558:SF12">
    <property type="entry name" value="BIOPOLYMER TRANSPORT PROTEIN EXBD"/>
    <property type="match status" value="1"/>
</dbReference>
<organism evidence="13 14">
    <name type="scientific">Pseudoxanthomonas wuyuanensis</name>
    <dbReference type="NCBI Taxonomy" id="1073196"/>
    <lineage>
        <taxon>Bacteria</taxon>
        <taxon>Pseudomonadati</taxon>
        <taxon>Pseudomonadota</taxon>
        <taxon>Gammaproteobacteria</taxon>
        <taxon>Lysobacterales</taxon>
        <taxon>Lysobacteraceae</taxon>
        <taxon>Pseudoxanthomonas</taxon>
    </lineage>
</organism>
<dbReference type="GO" id="GO:0015031">
    <property type="term" value="P:protein transport"/>
    <property type="evidence" value="ECO:0007669"/>
    <property type="project" value="UniProtKB-KW"/>
</dbReference>
<dbReference type="AlphaFoldDB" id="A0A286DER0"/>
<evidence type="ECO:0000313" key="14">
    <source>
        <dbReference type="Proteomes" id="UP000219374"/>
    </source>
</evidence>
<dbReference type="PANTHER" id="PTHR30558">
    <property type="entry name" value="EXBD MEMBRANE COMPONENT OF PMF-DRIVEN MACROMOLECULE IMPORT SYSTEM"/>
    <property type="match status" value="1"/>
</dbReference>
<dbReference type="Gene3D" id="3.30.420.270">
    <property type="match status" value="1"/>
</dbReference>
<evidence type="ECO:0000256" key="11">
    <source>
        <dbReference type="ARBA" id="ARBA00023136"/>
    </source>
</evidence>
<evidence type="ECO:0000256" key="8">
    <source>
        <dbReference type="ARBA" id="ARBA00022692"/>
    </source>
</evidence>